<dbReference type="EMBL" id="BAABFV010000001">
    <property type="protein sequence ID" value="GAA4359226.1"/>
    <property type="molecule type" value="Genomic_DNA"/>
</dbReference>
<accession>A0ABP8IHX4</accession>
<evidence type="ECO:0000256" key="1">
    <source>
        <dbReference type="SAM" id="Phobius"/>
    </source>
</evidence>
<sequence length="186" mass="20728">MASTTLNTNNIVNFVLFQLVWLGFVLGSTKGYIWVGATLLVAMLVWQLWPSRRNENDFLIIGASATCGFIVATIWSFFGLIEYAEHWPAKNIAPWWIIAMWVAFGASFNHSLGWIQKSPYLAGVLAGIGGPVSYFGAARIGAVVINQPWLTFSLMAVAWFAIAFFLTILVQRQAQAEKSWTADVRY</sequence>
<dbReference type="InterPro" id="IPR021306">
    <property type="entry name" value="DUF2878"/>
</dbReference>
<proteinExistence type="predicted"/>
<dbReference type="Pfam" id="PF11086">
    <property type="entry name" value="DUF2878"/>
    <property type="match status" value="1"/>
</dbReference>
<name>A0ABP8IHX4_9GAMM</name>
<dbReference type="Proteomes" id="UP001501011">
    <property type="component" value="Unassembled WGS sequence"/>
</dbReference>
<evidence type="ECO:0000313" key="2">
    <source>
        <dbReference type="EMBL" id="GAA4359226.1"/>
    </source>
</evidence>
<evidence type="ECO:0000313" key="3">
    <source>
        <dbReference type="Proteomes" id="UP001501011"/>
    </source>
</evidence>
<feature type="transmembrane region" description="Helical" evidence="1">
    <location>
        <begin position="93"/>
        <end position="112"/>
    </location>
</feature>
<keyword evidence="1" id="KW-0472">Membrane</keyword>
<feature type="transmembrane region" description="Helical" evidence="1">
    <location>
        <begin position="58"/>
        <end position="81"/>
    </location>
</feature>
<reference evidence="3" key="1">
    <citation type="journal article" date="2019" name="Int. J. Syst. Evol. Microbiol.">
        <title>The Global Catalogue of Microorganisms (GCM) 10K type strain sequencing project: providing services to taxonomists for standard genome sequencing and annotation.</title>
        <authorList>
            <consortium name="The Broad Institute Genomics Platform"/>
            <consortium name="The Broad Institute Genome Sequencing Center for Infectious Disease"/>
            <person name="Wu L."/>
            <person name="Ma J."/>
        </authorList>
    </citation>
    <scope>NUCLEOTIDE SEQUENCE [LARGE SCALE GENOMIC DNA]</scope>
    <source>
        <strain evidence="3">JCM 17728</strain>
    </source>
</reference>
<protein>
    <submittedName>
        <fullName evidence="2">DUF2878 domain-containing protein</fullName>
    </submittedName>
</protein>
<organism evidence="2 3">
    <name type="scientific">Kangiella marina</name>
    <dbReference type="NCBI Taxonomy" id="1079178"/>
    <lineage>
        <taxon>Bacteria</taxon>
        <taxon>Pseudomonadati</taxon>
        <taxon>Pseudomonadota</taxon>
        <taxon>Gammaproteobacteria</taxon>
        <taxon>Kangiellales</taxon>
        <taxon>Kangiellaceae</taxon>
        <taxon>Kangiella</taxon>
    </lineage>
</organism>
<gene>
    <name evidence="2" type="ORF">GCM10023151_09940</name>
</gene>
<feature type="transmembrane region" description="Helical" evidence="1">
    <location>
        <begin position="20"/>
        <end position="46"/>
    </location>
</feature>
<keyword evidence="1" id="KW-0812">Transmembrane</keyword>
<comment type="caution">
    <text evidence="2">The sequence shown here is derived from an EMBL/GenBank/DDBJ whole genome shotgun (WGS) entry which is preliminary data.</text>
</comment>
<feature type="transmembrane region" description="Helical" evidence="1">
    <location>
        <begin position="149"/>
        <end position="170"/>
    </location>
</feature>
<dbReference type="RefSeq" id="WP_345292095.1">
    <property type="nucleotide sequence ID" value="NZ_BAABFV010000001.1"/>
</dbReference>
<keyword evidence="1" id="KW-1133">Transmembrane helix</keyword>
<keyword evidence="3" id="KW-1185">Reference proteome</keyword>
<feature type="transmembrane region" description="Helical" evidence="1">
    <location>
        <begin position="119"/>
        <end position="137"/>
    </location>
</feature>